<dbReference type="EMBL" id="FNOW01000065">
    <property type="protein sequence ID" value="SDY42722.1"/>
    <property type="molecule type" value="Genomic_DNA"/>
</dbReference>
<evidence type="ECO:0000313" key="2">
    <source>
        <dbReference type="EMBL" id="SDY42722.1"/>
    </source>
</evidence>
<proteinExistence type="predicted"/>
<dbReference type="AlphaFoldDB" id="A0A1H3JS14"/>
<protein>
    <submittedName>
        <fullName evidence="2">Uncharacterized protein</fullName>
    </submittedName>
</protein>
<dbReference type="RefSeq" id="WP_218139737.1">
    <property type="nucleotide sequence ID" value="NZ_FNOW01000065.1"/>
</dbReference>
<feature type="compositionally biased region" description="Polar residues" evidence="1">
    <location>
        <begin position="1"/>
        <end position="14"/>
    </location>
</feature>
<evidence type="ECO:0000313" key="3">
    <source>
        <dbReference type="Proteomes" id="UP000198672"/>
    </source>
</evidence>
<gene>
    <name evidence="2" type="ORF">SAMN05421644_1651</name>
</gene>
<organism evidence="2 3">
    <name type="scientific">Allochromatium warmingii</name>
    <name type="common">Chromatium warmingii</name>
    <dbReference type="NCBI Taxonomy" id="61595"/>
    <lineage>
        <taxon>Bacteria</taxon>
        <taxon>Pseudomonadati</taxon>
        <taxon>Pseudomonadota</taxon>
        <taxon>Gammaproteobacteria</taxon>
        <taxon>Chromatiales</taxon>
        <taxon>Chromatiaceae</taxon>
        <taxon>Allochromatium</taxon>
    </lineage>
</organism>
<dbReference type="STRING" id="61595.SAMN05421644_1651"/>
<sequence length="148" mass="15935">KNEGDAQNTKSGQPAGTVPLVPDSGSLGSLGFLGTPTPLFSKNERGADCYHEWLVTHPNGERATHCFAPAKSREEVLGLYADALVEPVAEPEPLPLPPDALPLVYAYLNRVGETCPVTRTEFVTALERDHRRLAWLYGEVGLAEVAAV</sequence>
<dbReference type="Proteomes" id="UP000198672">
    <property type="component" value="Unassembled WGS sequence"/>
</dbReference>
<feature type="non-terminal residue" evidence="2">
    <location>
        <position position="1"/>
    </location>
</feature>
<feature type="region of interest" description="Disordered" evidence="1">
    <location>
        <begin position="1"/>
        <end position="21"/>
    </location>
</feature>
<accession>A0A1H3JS14</accession>
<name>A0A1H3JS14_ALLWA</name>
<evidence type="ECO:0000256" key="1">
    <source>
        <dbReference type="SAM" id="MobiDB-lite"/>
    </source>
</evidence>
<keyword evidence="3" id="KW-1185">Reference proteome</keyword>
<reference evidence="3" key="1">
    <citation type="submission" date="2016-10" db="EMBL/GenBank/DDBJ databases">
        <authorList>
            <person name="Varghese N."/>
            <person name="Submissions S."/>
        </authorList>
    </citation>
    <scope>NUCLEOTIDE SEQUENCE [LARGE SCALE GENOMIC DNA]</scope>
    <source>
        <strain evidence="3">DSM 173</strain>
    </source>
</reference>